<dbReference type="EC" id="1.1.1.25" evidence="2 8"/>
<dbReference type="GO" id="GO:0005829">
    <property type="term" value="C:cytosol"/>
    <property type="evidence" value="ECO:0007669"/>
    <property type="project" value="TreeGrafter"/>
</dbReference>
<evidence type="ECO:0000256" key="3">
    <source>
        <dbReference type="ARBA" id="ARBA00022605"/>
    </source>
</evidence>
<feature type="binding site" evidence="8">
    <location>
        <position position="242"/>
    </location>
    <ligand>
        <name>NADP(+)</name>
        <dbReference type="ChEBI" id="CHEBI:58349"/>
    </ligand>
</feature>
<feature type="active site" description="Proton acceptor" evidence="8">
    <location>
        <position position="65"/>
    </location>
</feature>
<evidence type="ECO:0000259" key="11">
    <source>
        <dbReference type="Pfam" id="PF18317"/>
    </source>
</evidence>
<feature type="binding site" evidence="8">
    <location>
        <begin position="15"/>
        <end position="17"/>
    </location>
    <ligand>
        <name>shikimate</name>
        <dbReference type="ChEBI" id="CHEBI:36208"/>
    </ligand>
</feature>
<organism evidence="12 13">
    <name type="scientific">Gottfriedia solisilvae</name>
    <dbReference type="NCBI Taxonomy" id="1516104"/>
    <lineage>
        <taxon>Bacteria</taxon>
        <taxon>Bacillati</taxon>
        <taxon>Bacillota</taxon>
        <taxon>Bacilli</taxon>
        <taxon>Bacillales</taxon>
        <taxon>Bacillaceae</taxon>
        <taxon>Gottfriedia</taxon>
    </lineage>
</organism>
<dbReference type="CDD" id="cd01065">
    <property type="entry name" value="NAD_bind_Shikimate_DH"/>
    <property type="match status" value="1"/>
</dbReference>
<dbReference type="InterPro" id="IPR011342">
    <property type="entry name" value="Shikimate_DH"/>
</dbReference>
<comment type="caution">
    <text evidence="8">Lacks conserved residue(s) required for the propagation of feature annotation.</text>
</comment>
<dbReference type="NCBIfam" id="TIGR00507">
    <property type="entry name" value="aroE"/>
    <property type="match status" value="1"/>
</dbReference>
<dbReference type="EMBL" id="BMHB01000001">
    <property type="protein sequence ID" value="GGI10684.1"/>
    <property type="molecule type" value="Genomic_DNA"/>
</dbReference>
<evidence type="ECO:0000256" key="1">
    <source>
        <dbReference type="ARBA" id="ARBA00004871"/>
    </source>
</evidence>
<dbReference type="Proteomes" id="UP000626244">
    <property type="component" value="Unassembled WGS sequence"/>
</dbReference>
<comment type="pathway">
    <text evidence="1 8">Metabolic intermediate biosynthesis; chorismate biosynthesis; chorismate from D-erythrose 4-phosphate and phosphoenolpyruvate: step 4/7.</text>
</comment>
<dbReference type="InterPro" id="IPR046346">
    <property type="entry name" value="Aminoacid_DH-like_N_sf"/>
</dbReference>
<dbReference type="PANTHER" id="PTHR21089:SF1">
    <property type="entry name" value="BIFUNCTIONAL 3-DEHYDROQUINATE DEHYDRATASE_SHIKIMATE DEHYDROGENASE, CHLOROPLASTIC"/>
    <property type="match status" value="1"/>
</dbReference>
<dbReference type="GO" id="GO:0004764">
    <property type="term" value="F:shikimate 3-dehydrogenase (NADP+) activity"/>
    <property type="evidence" value="ECO:0007669"/>
    <property type="project" value="UniProtKB-UniRule"/>
</dbReference>
<comment type="caution">
    <text evidence="12">The sequence shown here is derived from an EMBL/GenBank/DDBJ whole genome shotgun (WGS) entry which is preliminary data.</text>
</comment>
<feature type="binding site" evidence="8">
    <location>
        <position position="101"/>
    </location>
    <ligand>
        <name>shikimate</name>
        <dbReference type="ChEBI" id="CHEBI:36208"/>
    </ligand>
</feature>
<dbReference type="SUPFAM" id="SSF53223">
    <property type="entry name" value="Aminoacid dehydrogenase-like, N-terminal domain"/>
    <property type="match status" value="1"/>
</dbReference>
<protein>
    <recommendedName>
        <fullName evidence="2 8">Shikimate dehydrogenase (NADP(+))</fullName>
        <shortName evidence="8">SDH</shortName>
        <ecNumber evidence="2 8">1.1.1.25</ecNumber>
    </recommendedName>
</protein>
<dbReference type="RefSeq" id="WP_087998698.1">
    <property type="nucleotide sequence ID" value="NZ_BMHB01000001.1"/>
</dbReference>
<feature type="binding site" evidence="8">
    <location>
        <position position="219"/>
    </location>
    <ligand>
        <name>NADP(+)</name>
        <dbReference type="ChEBI" id="CHEBI:58349"/>
    </ligand>
</feature>
<dbReference type="Pfam" id="PF08501">
    <property type="entry name" value="Shikimate_dh_N"/>
    <property type="match status" value="1"/>
</dbReference>
<evidence type="ECO:0000256" key="8">
    <source>
        <dbReference type="HAMAP-Rule" id="MF_00222"/>
    </source>
</evidence>
<keyword evidence="4 8" id="KW-0521">NADP</keyword>
<dbReference type="Pfam" id="PF18317">
    <property type="entry name" value="SDH_C"/>
    <property type="match status" value="1"/>
</dbReference>
<name>A0A8J3ACH2_9BACI</name>
<keyword evidence="13" id="KW-1185">Reference proteome</keyword>
<dbReference type="HAMAP" id="MF_00222">
    <property type="entry name" value="Shikimate_DH_AroE"/>
    <property type="match status" value="1"/>
</dbReference>
<evidence type="ECO:0000256" key="5">
    <source>
        <dbReference type="ARBA" id="ARBA00023002"/>
    </source>
</evidence>
<feature type="binding site" evidence="8">
    <location>
        <position position="249"/>
    </location>
    <ligand>
        <name>shikimate</name>
        <dbReference type="ChEBI" id="CHEBI:36208"/>
    </ligand>
</feature>
<dbReference type="GO" id="GO:0019632">
    <property type="term" value="P:shikimate metabolic process"/>
    <property type="evidence" value="ECO:0007669"/>
    <property type="project" value="InterPro"/>
</dbReference>
<evidence type="ECO:0000256" key="7">
    <source>
        <dbReference type="ARBA" id="ARBA00049442"/>
    </source>
</evidence>
<dbReference type="GO" id="GO:0009073">
    <property type="term" value="P:aromatic amino acid family biosynthetic process"/>
    <property type="evidence" value="ECO:0007669"/>
    <property type="project" value="UniProtKB-KW"/>
</dbReference>
<feature type="domain" description="Shikimate dehydrogenase substrate binding N-terminal" evidence="10">
    <location>
        <begin position="7"/>
        <end position="88"/>
    </location>
</feature>
<keyword evidence="5 8" id="KW-0560">Oxidoreductase</keyword>
<dbReference type="GO" id="GO:0008652">
    <property type="term" value="P:amino acid biosynthetic process"/>
    <property type="evidence" value="ECO:0007669"/>
    <property type="project" value="UniProtKB-KW"/>
</dbReference>
<evidence type="ECO:0000313" key="13">
    <source>
        <dbReference type="Proteomes" id="UP000626244"/>
    </source>
</evidence>
<feature type="binding site" evidence="8">
    <location>
        <begin position="150"/>
        <end position="155"/>
    </location>
    <ligand>
        <name>NADP(+)</name>
        <dbReference type="ChEBI" id="CHEBI:58349"/>
    </ligand>
</feature>
<comment type="function">
    <text evidence="8">Involved in the biosynthesis of the chorismate, which leads to the biosynthesis of aromatic amino acids. Catalyzes the reversible NADPH linked reduction of 3-dehydroshikimate (DHSA) to yield shikimate (SA).</text>
</comment>
<feature type="binding site" evidence="8">
    <location>
        <position position="61"/>
    </location>
    <ligand>
        <name>shikimate</name>
        <dbReference type="ChEBI" id="CHEBI:36208"/>
    </ligand>
</feature>
<feature type="domain" description="Quinate/shikimate 5-dehydrogenase/glutamyl-tRNA reductase" evidence="9">
    <location>
        <begin position="117"/>
        <end position="193"/>
    </location>
</feature>
<dbReference type="PANTHER" id="PTHR21089">
    <property type="entry name" value="SHIKIMATE DEHYDROGENASE"/>
    <property type="match status" value="1"/>
</dbReference>
<evidence type="ECO:0000256" key="4">
    <source>
        <dbReference type="ARBA" id="ARBA00022857"/>
    </source>
</evidence>
<dbReference type="InterPro" id="IPR041121">
    <property type="entry name" value="SDH_C"/>
</dbReference>
<evidence type="ECO:0000259" key="10">
    <source>
        <dbReference type="Pfam" id="PF08501"/>
    </source>
</evidence>
<dbReference type="InterPro" id="IPR036291">
    <property type="entry name" value="NAD(P)-bd_dom_sf"/>
</dbReference>
<evidence type="ECO:0000256" key="6">
    <source>
        <dbReference type="ARBA" id="ARBA00023141"/>
    </source>
</evidence>
<evidence type="ECO:0000256" key="2">
    <source>
        <dbReference type="ARBA" id="ARBA00012962"/>
    </source>
</evidence>
<gene>
    <name evidence="8 12" type="primary">aroE</name>
    <name evidence="12" type="ORF">GCM10007380_04040</name>
</gene>
<dbReference type="InterPro" id="IPR022893">
    <property type="entry name" value="Shikimate_DH_fam"/>
</dbReference>
<sequence length="280" mass="30979">MRDQFYVIGQPIGHSMSPTMHNEWFHENQIHGHYDAKEVGISDLESIVTEFRSTAKGFNVTAPLKVEVMKYLDEVDPLAKEIGAVNTVINKDGRLYGKNTDGIGYCRGLSLVLKSPIEQENILIIGAGGAARAILCSLLHLGVKHITITNRTTEKALELKNGLRLKEQDVKVISITDAEERLGTYSLVIQTTSVGMKPNEAAKPMSLHNLSPDTVVSDLIYSPYKTAFLKEAEQKNAKIQNGLPMFIYQGAIAFQEWTGIFPNTINAYKLLEEKLGGTKC</sequence>
<keyword evidence="3 8" id="KW-0028">Amino-acid biosynthesis</keyword>
<feature type="binding site" evidence="8">
    <location>
        <position position="86"/>
    </location>
    <ligand>
        <name>shikimate</name>
        <dbReference type="ChEBI" id="CHEBI:36208"/>
    </ligand>
</feature>
<dbReference type="SUPFAM" id="SSF51735">
    <property type="entry name" value="NAD(P)-binding Rossmann-fold domains"/>
    <property type="match status" value="1"/>
</dbReference>
<comment type="catalytic activity">
    <reaction evidence="7 8">
        <text>shikimate + NADP(+) = 3-dehydroshikimate + NADPH + H(+)</text>
        <dbReference type="Rhea" id="RHEA:17737"/>
        <dbReference type="ChEBI" id="CHEBI:15378"/>
        <dbReference type="ChEBI" id="CHEBI:16630"/>
        <dbReference type="ChEBI" id="CHEBI:36208"/>
        <dbReference type="ChEBI" id="CHEBI:57783"/>
        <dbReference type="ChEBI" id="CHEBI:58349"/>
        <dbReference type="EC" id="1.1.1.25"/>
    </reaction>
</comment>
<feature type="binding site" evidence="8">
    <location>
        <begin position="126"/>
        <end position="130"/>
    </location>
    <ligand>
        <name>NADP(+)</name>
        <dbReference type="ChEBI" id="CHEBI:58349"/>
    </ligand>
</feature>
<dbReference type="Pfam" id="PF01488">
    <property type="entry name" value="Shikimate_DH"/>
    <property type="match status" value="1"/>
</dbReference>
<comment type="subunit">
    <text evidence="8">Homodimer.</text>
</comment>
<reference evidence="13" key="1">
    <citation type="journal article" date="2019" name="Int. J. Syst. Evol. Microbiol.">
        <title>The Global Catalogue of Microorganisms (GCM) 10K type strain sequencing project: providing services to taxonomists for standard genome sequencing and annotation.</title>
        <authorList>
            <consortium name="The Broad Institute Genomics Platform"/>
            <consortium name="The Broad Institute Genome Sequencing Center for Infectious Disease"/>
            <person name="Wu L."/>
            <person name="Ma J."/>
        </authorList>
    </citation>
    <scope>NUCLEOTIDE SEQUENCE [LARGE SCALE GENOMIC DNA]</scope>
    <source>
        <strain evidence="13">CGMCC 1.14993</strain>
    </source>
</reference>
<dbReference type="GO" id="GO:0050661">
    <property type="term" value="F:NADP binding"/>
    <property type="evidence" value="ECO:0007669"/>
    <property type="project" value="InterPro"/>
</dbReference>
<feature type="binding site" evidence="8">
    <location>
        <position position="221"/>
    </location>
    <ligand>
        <name>shikimate</name>
        <dbReference type="ChEBI" id="CHEBI:36208"/>
    </ligand>
</feature>
<evidence type="ECO:0000313" key="12">
    <source>
        <dbReference type="EMBL" id="GGI10684.1"/>
    </source>
</evidence>
<dbReference type="OrthoDB" id="9792692at2"/>
<keyword evidence="6 8" id="KW-0057">Aromatic amino acid biosynthesis</keyword>
<dbReference type="Gene3D" id="3.40.50.720">
    <property type="entry name" value="NAD(P)-binding Rossmann-like Domain"/>
    <property type="match status" value="1"/>
</dbReference>
<dbReference type="GO" id="GO:0009423">
    <property type="term" value="P:chorismate biosynthetic process"/>
    <property type="evidence" value="ECO:0007669"/>
    <property type="project" value="UniProtKB-UniRule"/>
</dbReference>
<accession>A0A8J3ACH2</accession>
<dbReference type="Gene3D" id="3.40.50.10860">
    <property type="entry name" value="Leucine Dehydrogenase, chain A, domain 1"/>
    <property type="match status" value="1"/>
</dbReference>
<proteinExistence type="inferred from homology"/>
<dbReference type="AlphaFoldDB" id="A0A8J3ACH2"/>
<dbReference type="InterPro" id="IPR013708">
    <property type="entry name" value="Shikimate_DH-bd_N"/>
</dbReference>
<feature type="domain" description="SDH C-terminal" evidence="11">
    <location>
        <begin position="242"/>
        <end position="260"/>
    </location>
</feature>
<comment type="similarity">
    <text evidence="8">Belongs to the shikimate dehydrogenase family.</text>
</comment>
<dbReference type="InterPro" id="IPR006151">
    <property type="entry name" value="Shikm_DH/Glu-tRNA_Rdtase"/>
</dbReference>
<dbReference type="UniPathway" id="UPA00053">
    <property type="reaction ID" value="UER00087"/>
</dbReference>
<evidence type="ECO:0000259" key="9">
    <source>
        <dbReference type="Pfam" id="PF01488"/>
    </source>
</evidence>